<name>A0A9X3DQD6_9GAMM</name>
<dbReference type="AlphaFoldDB" id="A0A9X3DQD6"/>
<evidence type="ECO:0000313" key="1">
    <source>
        <dbReference type="EMBL" id="MCX5466250.1"/>
    </source>
</evidence>
<proteinExistence type="predicted"/>
<keyword evidence="2" id="KW-1185">Reference proteome</keyword>
<reference evidence="1" key="1">
    <citation type="submission" date="2022-11" db="EMBL/GenBank/DDBJ databases">
        <title>Biodiversity and phylogenetic relationships of bacteria.</title>
        <authorList>
            <person name="Machado R.A.R."/>
            <person name="Bhat A."/>
            <person name="Loulou A."/>
            <person name="Kallel S."/>
        </authorList>
    </citation>
    <scope>NUCLEOTIDE SEQUENCE</scope>
    <source>
        <strain evidence="1">A-IN1</strain>
    </source>
</reference>
<dbReference type="Proteomes" id="UP001146019">
    <property type="component" value="Unassembled WGS sequence"/>
</dbReference>
<accession>A0A9X3DQD6</accession>
<protein>
    <submittedName>
        <fullName evidence="1">Uncharacterized protein</fullName>
    </submittedName>
</protein>
<comment type="caution">
    <text evidence="1">The sequence shown here is derived from an EMBL/GenBank/DDBJ whole genome shotgun (WGS) entry which is preliminary data.</text>
</comment>
<sequence>MADEMDGVDLFNLHATIVNKLHEQFPKFKLIEFYRSEEERKPPTLNELPALFLEMDFEINLDGDSGSEQLPLIARVEARVIDSFERKNSKINIRSLAAQVAYYIFKNKRFHAYNGSTAVGSATLDTLTQDHFYPSLKSYEVWRVDFSIPILIGENIWKQIGETPIPVYSYTPDVGKGHEQDYKEVEL</sequence>
<organism evidence="1 2">
    <name type="scientific">Acinetobacter nematophilus</name>
    <dbReference type="NCBI Taxonomy" id="2994642"/>
    <lineage>
        <taxon>Bacteria</taxon>
        <taxon>Pseudomonadati</taxon>
        <taxon>Pseudomonadota</taxon>
        <taxon>Gammaproteobacteria</taxon>
        <taxon>Moraxellales</taxon>
        <taxon>Moraxellaceae</taxon>
        <taxon>Acinetobacter</taxon>
    </lineage>
</organism>
<dbReference type="RefSeq" id="WP_266128805.1">
    <property type="nucleotide sequence ID" value="NZ_JAPKMY010000001.1"/>
</dbReference>
<dbReference type="EMBL" id="JAPKMY010000001">
    <property type="protein sequence ID" value="MCX5466250.1"/>
    <property type="molecule type" value="Genomic_DNA"/>
</dbReference>
<gene>
    <name evidence="1" type="ORF">OSH00_00615</name>
</gene>
<evidence type="ECO:0000313" key="2">
    <source>
        <dbReference type="Proteomes" id="UP001146019"/>
    </source>
</evidence>